<dbReference type="AlphaFoldDB" id="A0A8C5MAI3"/>
<keyword evidence="2" id="KW-1185">Reference proteome</keyword>
<name>A0A8C5MAI3_9ANUR</name>
<organism evidence="1 2">
    <name type="scientific">Leptobrachium leishanense</name>
    <name type="common">Leishan spiny toad</name>
    <dbReference type="NCBI Taxonomy" id="445787"/>
    <lineage>
        <taxon>Eukaryota</taxon>
        <taxon>Metazoa</taxon>
        <taxon>Chordata</taxon>
        <taxon>Craniata</taxon>
        <taxon>Vertebrata</taxon>
        <taxon>Euteleostomi</taxon>
        <taxon>Amphibia</taxon>
        <taxon>Batrachia</taxon>
        <taxon>Anura</taxon>
        <taxon>Pelobatoidea</taxon>
        <taxon>Megophryidae</taxon>
        <taxon>Leptobrachium</taxon>
    </lineage>
</organism>
<evidence type="ECO:0000313" key="1">
    <source>
        <dbReference type="Ensembl" id="ENSLLEP00000011060.1"/>
    </source>
</evidence>
<dbReference type="OrthoDB" id="2333662at2759"/>
<proteinExistence type="predicted"/>
<protein>
    <submittedName>
        <fullName evidence="1">Uncharacterized protein</fullName>
    </submittedName>
</protein>
<reference evidence="1" key="2">
    <citation type="submission" date="2025-09" db="UniProtKB">
        <authorList>
            <consortium name="Ensembl"/>
        </authorList>
    </citation>
    <scope>IDENTIFICATION</scope>
</reference>
<dbReference type="Proteomes" id="UP000694569">
    <property type="component" value="Unplaced"/>
</dbReference>
<evidence type="ECO:0000313" key="2">
    <source>
        <dbReference type="Proteomes" id="UP000694569"/>
    </source>
</evidence>
<dbReference type="Ensembl" id="ENSLLET00000011502.1">
    <property type="protein sequence ID" value="ENSLLEP00000011060.1"/>
    <property type="gene ID" value="ENSLLEG00000007063.1"/>
</dbReference>
<reference evidence="1" key="1">
    <citation type="submission" date="2025-08" db="UniProtKB">
        <authorList>
            <consortium name="Ensembl"/>
        </authorList>
    </citation>
    <scope>IDENTIFICATION</scope>
</reference>
<dbReference type="GeneTree" id="ENSGT00600000085659"/>
<sequence>MLGGTHGSPDPEFCAGFFLKMEANHAGKHHSAEKYTWEKRGGSKIQGSISGDKIMSVPHRIHSATKKPLHVLKKTTTTKKPSTRLASVSAGLSGIINIVDTADREGSATAENTYANSGTYAYAFTNEPGKRIPKAGAFAEAGVGRARAEFSVFEADAKGPNASASAEASLVGVNAIARAELASVSASAGPFSVTIGLGVDTGISAGVDGVEAKILGIGFCVGPSTCLSILGSKIACVIQ</sequence>
<accession>A0A8C5MAI3</accession>